<dbReference type="PANTHER" id="PTHR14324">
    <property type="entry name" value="CONDENSIN-2 COMPLEX SUBUNIT H2"/>
    <property type="match status" value="1"/>
</dbReference>
<protein>
    <recommendedName>
        <fullName evidence="9">Condensin-2 complex subunit H2</fullName>
    </recommendedName>
</protein>
<evidence type="ECO:0000313" key="8">
    <source>
        <dbReference type="Proteomes" id="UP000481153"/>
    </source>
</evidence>
<organism evidence="7 8">
    <name type="scientific">Aphanomyces euteiches</name>
    <dbReference type="NCBI Taxonomy" id="100861"/>
    <lineage>
        <taxon>Eukaryota</taxon>
        <taxon>Sar</taxon>
        <taxon>Stramenopiles</taxon>
        <taxon>Oomycota</taxon>
        <taxon>Saprolegniomycetes</taxon>
        <taxon>Saprolegniales</taxon>
        <taxon>Verrucalvaceae</taxon>
        <taxon>Aphanomyces</taxon>
    </lineage>
</organism>
<dbReference type="EMBL" id="VJMJ01000294">
    <property type="protein sequence ID" value="KAF0723858.1"/>
    <property type="molecule type" value="Genomic_DNA"/>
</dbReference>
<evidence type="ECO:0000256" key="2">
    <source>
        <dbReference type="ARBA" id="ARBA00007844"/>
    </source>
</evidence>
<evidence type="ECO:0000313" key="7">
    <source>
        <dbReference type="EMBL" id="KAF0723858.1"/>
    </source>
</evidence>
<evidence type="ECO:0008006" key="9">
    <source>
        <dbReference type="Google" id="ProtNLM"/>
    </source>
</evidence>
<reference evidence="7 8" key="1">
    <citation type="submission" date="2019-07" db="EMBL/GenBank/DDBJ databases">
        <title>Genomics analysis of Aphanomyces spp. identifies a new class of oomycete effector associated with host adaptation.</title>
        <authorList>
            <person name="Gaulin E."/>
        </authorList>
    </citation>
    <scope>NUCLEOTIDE SEQUENCE [LARGE SCALE GENOMIC DNA]</scope>
    <source>
        <strain evidence="7 8">ATCC 201684</strain>
    </source>
</reference>
<evidence type="ECO:0000256" key="4">
    <source>
        <dbReference type="SAM" id="MobiDB-lite"/>
    </source>
</evidence>
<feature type="compositionally biased region" description="Polar residues" evidence="4">
    <location>
        <begin position="78"/>
        <end position="89"/>
    </location>
</feature>
<evidence type="ECO:0000256" key="1">
    <source>
        <dbReference type="ARBA" id="ARBA00004123"/>
    </source>
</evidence>
<comment type="caution">
    <text evidence="7">The sequence shown here is derived from an EMBL/GenBank/DDBJ whole genome shotgun (WGS) entry which is preliminary data.</text>
</comment>
<sequence>MSSMSHLLDPLRELSIELDLGRELEEYLQHIQVDESVLVNFAQAALLVQQSSTLYSKKVENLYALVLETVAHLQSTDVRDPSTLQQQQGRDGRSKRQKNNQGKATTTSRGDTTLTVADMTAEANEINWTVRTHIEESHKIDLPPRDSRRNNGKTNTKTFQASMLLMGSFVSMDNDSGESLKLKSCLIDPETGALFLDESSKSLLGEPLIDPQPSFTSFPALESTTLPSIPEPPQNPTRESNADYHYNDDNDNYVDFGGGHSDDVMEPVTFVEATATEPTPVPVVWRPKDEETDPDDPWALLDAYETKDCVIKPFNKGVSYRTRVPKTIKKRVVKVEPIYTPVHPQPKKLQRLRHQFLAKPCKLFIETPFSSLRDLYNQCMATTRATPAFINRKKAAEGASIPSTSVVGMQQEFYGAQDDDNYGGFADAGDDFGMGGDDFDQDDDDDEANGAQDDIPTVKKAPRKDSDDETTEQPPPEDLISITKTLDWNIKEEATYEDLCKQHIEQFMRGTEQYLRESNVNKSVTEWQTKLAPLLEDQSRRPPFDVKECSVEIAKKLETMKPTHVGFDQVMEDMASYEICRMFSAVLHMANDGDVELGHDNSMDSLTMRRVDRI</sequence>
<evidence type="ECO:0000259" key="6">
    <source>
        <dbReference type="Pfam" id="PF16858"/>
    </source>
</evidence>
<dbReference type="GO" id="GO:0000796">
    <property type="term" value="C:condensin complex"/>
    <property type="evidence" value="ECO:0007669"/>
    <property type="project" value="TreeGrafter"/>
</dbReference>
<feature type="domain" description="Condensin II complex subunit H2 N-terminal" evidence="5">
    <location>
        <begin position="3"/>
        <end position="100"/>
    </location>
</feature>
<proteinExistence type="inferred from homology"/>
<dbReference type="InterPro" id="IPR009378">
    <property type="entry name" value="H2_N"/>
</dbReference>
<dbReference type="InterPro" id="IPR031737">
    <property type="entry name" value="CNDH2_C"/>
</dbReference>
<comment type="subcellular location">
    <subcellularLocation>
        <location evidence="1">Nucleus</location>
    </subcellularLocation>
</comment>
<keyword evidence="8" id="KW-1185">Reference proteome</keyword>
<dbReference type="Pfam" id="PF16858">
    <property type="entry name" value="CNDH2_C"/>
    <property type="match status" value="1"/>
</dbReference>
<dbReference type="VEuPathDB" id="FungiDB:AeMF1_013000"/>
<keyword evidence="3" id="KW-0539">Nucleus</keyword>
<dbReference type="AlphaFoldDB" id="A0A6G0W9H4"/>
<evidence type="ECO:0000256" key="3">
    <source>
        <dbReference type="ARBA" id="ARBA00023242"/>
    </source>
</evidence>
<accession>A0A6G0W9H4</accession>
<feature type="compositionally biased region" description="Acidic residues" evidence="4">
    <location>
        <begin position="437"/>
        <end position="448"/>
    </location>
</feature>
<comment type="similarity">
    <text evidence="2">Belongs to the CND2 H2 (condensin-2 subunit 2) family.</text>
</comment>
<dbReference type="Proteomes" id="UP000481153">
    <property type="component" value="Unassembled WGS sequence"/>
</dbReference>
<feature type="region of interest" description="Disordered" evidence="4">
    <location>
        <begin position="418"/>
        <end position="480"/>
    </location>
</feature>
<dbReference type="GO" id="GO:0003682">
    <property type="term" value="F:chromatin binding"/>
    <property type="evidence" value="ECO:0007669"/>
    <property type="project" value="TreeGrafter"/>
</dbReference>
<dbReference type="Pfam" id="PF06278">
    <property type="entry name" value="CNDH2_N"/>
    <property type="match status" value="1"/>
</dbReference>
<dbReference type="GO" id="GO:0051306">
    <property type="term" value="P:mitotic sister chromatid separation"/>
    <property type="evidence" value="ECO:0007669"/>
    <property type="project" value="TreeGrafter"/>
</dbReference>
<dbReference type="PANTHER" id="PTHR14324:SF3">
    <property type="entry name" value="CONDENSIN-2 COMPLEX SUBUNIT H2"/>
    <property type="match status" value="1"/>
</dbReference>
<feature type="compositionally biased region" description="Polar residues" evidence="4">
    <location>
        <begin position="99"/>
        <end position="112"/>
    </location>
</feature>
<dbReference type="GO" id="GO:0005634">
    <property type="term" value="C:nucleus"/>
    <property type="evidence" value="ECO:0007669"/>
    <property type="project" value="UniProtKB-SubCell"/>
</dbReference>
<feature type="region of interest" description="Disordered" evidence="4">
    <location>
        <begin position="214"/>
        <end position="248"/>
    </location>
</feature>
<feature type="domain" description="Condensin-2 complex subunit H2 C-terminal" evidence="6">
    <location>
        <begin position="495"/>
        <end position="606"/>
    </location>
</feature>
<dbReference type="InterPro" id="IPR031739">
    <property type="entry name" value="Ncaph2"/>
</dbReference>
<name>A0A6G0W9H4_9STRA</name>
<feature type="compositionally biased region" description="Polar residues" evidence="4">
    <location>
        <begin position="214"/>
        <end position="227"/>
    </location>
</feature>
<dbReference type="GO" id="GO:0010032">
    <property type="term" value="P:meiotic chromosome condensation"/>
    <property type="evidence" value="ECO:0007669"/>
    <property type="project" value="TreeGrafter"/>
</dbReference>
<gene>
    <name evidence="7" type="ORF">Ae201684_017352</name>
</gene>
<evidence type="ECO:0000259" key="5">
    <source>
        <dbReference type="Pfam" id="PF06278"/>
    </source>
</evidence>
<feature type="region of interest" description="Disordered" evidence="4">
    <location>
        <begin position="78"/>
        <end position="112"/>
    </location>
</feature>